<dbReference type="GO" id="GO:0006525">
    <property type="term" value="P:arginine metabolic process"/>
    <property type="evidence" value="ECO:0007669"/>
    <property type="project" value="TreeGrafter"/>
</dbReference>
<gene>
    <name evidence="3" type="ORF">LPMP_081070</name>
</gene>
<dbReference type="GO" id="GO:0016403">
    <property type="term" value="F:dimethylargininase activity"/>
    <property type="evidence" value="ECO:0007669"/>
    <property type="project" value="TreeGrafter"/>
</dbReference>
<proteinExistence type="inferred from homology"/>
<dbReference type="GO" id="GO:0000052">
    <property type="term" value="P:citrulline metabolic process"/>
    <property type="evidence" value="ECO:0007669"/>
    <property type="project" value="TreeGrafter"/>
</dbReference>
<evidence type="ECO:0000313" key="4">
    <source>
        <dbReference type="Proteomes" id="UP000063063"/>
    </source>
</evidence>
<keyword evidence="4" id="KW-1185">Reference proteome</keyword>
<dbReference type="RefSeq" id="XP_010704237.1">
    <property type="nucleotide sequence ID" value="XM_010705935.1"/>
</dbReference>
<comment type="similarity">
    <text evidence="1">Belongs to the DDAH family.</text>
</comment>
<sequence length="220" mass="24350">MTKLAVVCRAVPSALEKQTCKLTRIERQTISLPIVPVQHRAYVQVFKDMIEEGHSIELPELSELPASVFVEDVSMLYSVCAVAPPGGGLDSGHGEGSALGERSHSGTAHCWRRRRAVRFEFEVHVCEQVDALEQVREYLGKPGMEYVPCAVKSCLHLRCAASFVWENTLPLNLKWIDPATFTPCGLSVVEADPGELEQRECAELLRGDARQDIAHGIDVR</sequence>
<reference evidence="3 4" key="1">
    <citation type="journal article" date="2015" name="Sci. Rep.">
        <title>The genome of Leishmania panamensis: insights into genomics of the L. (Viannia) subgenus.</title>
        <authorList>
            <person name="Llanes A."/>
            <person name="Restrepo C.M."/>
            <person name="Vecchio G.D."/>
            <person name="Anguizola F.J."/>
            <person name="Lleonart R."/>
        </authorList>
    </citation>
    <scope>NUCLEOTIDE SEQUENCE [LARGE SCALE GENOMIC DNA]</scope>
    <source>
        <strain evidence="3 4">MHOM/PA/94/PSC-1</strain>
    </source>
</reference>
<dbReference type="GO" id="GO:0045429">
    <property type="term" value="P:positive regulation of nitric oxide biosynthetic process"/>
    <property type="evidence" value="ECO:0007669"/>
    <property type="project" value="TreeGrafter"/>
</dbReference>
<dbReference type="PANTHER" id="PTHR12737:SF9">
    <property type="entry name" value="DIMETHYLARGININASE"/>
    <property type="match status" value="1"/>
</dbReference>
<dbReference type="EMBL" id="CP009377">
    <property type="protein sequence ID" value="AIN95915.1"/>
    <property type="molecule type" value="Genomic_DNA"/>
</dbReference>
<dbReference type="VEuPathDB" id="TriTrypDB:LPMP_081070"/>
<dbReference type="PANTHER" id="PTHR12737">
    <property type="entry name" value="DIMETHYLARGININE DIMETHYLAMINOHYDROLASE"/>
    <property type="match status" value="1"/>
</dbReference>
<dbReference type="Proteomes" id="UP000063063">
    <property type="component" value="Chromosome 8"/>
</dbReference>
<dbReference type="InterPro" id="IPR033199">
    <property type="entry name" value="DDAH-like"/>
</dbReference>
<dbReference type="OrthoDB" id="26679at2759"/>
<dbReference type="KEGG" id="lpan:LPMP_081070"/>
<dbReference type="AlphaFoldDB" id="A0A088RJD3"/>
<dbReference type="eggNOG" id="ENOG502R1ZC">
    <property type="taxonomic scope" value="Eukaryota"/>
</dbReference>
<protein>
    <submittedName>
        <fullName evidence="3">Uncharacterized protein</fullName>
    </submittedName>
</protein>
<evidence type="ECO:0000256" key="1">
    <source>
        <dbReference type="ARBA" id="ARBA00008532"/>
    </source>
</evidence>
<name>A0A088RJD3_LEIPA</name>
<dbReference type="GeneID" id="22572569"/>
<evidence type="ECO:0000313" key="3">
    <source>
        <dbReference type="EMBL" id="AIN95915.1"/>
    </source>
</evidence>
<keyword evidence="2" id="KW-0378">Hydrolase</keyword>
<evidence type="ECO:0000256" key="2">
    <source>
        <dbReference type="ARBA" id="ARBA00022801"/>
    </source>
</evidence>
<organism evidence="3 4">
    <name type="scientific">Leishmania panamensis</name>
    <dbReference type="NCBI Taxonomy" id="5679"/>
    <lineage>
        <taxon>Eukaryota</taxon>
        <taxon>Discoba</taxon>
        <taxon>Euglenozoa</taxon>
        <taxon>Kinetoplastea</taxon>
        <taxon>Metakinetoplastina</taxon>
        <taxon>Trypanosomatida</taxon>
        <taxon>Trypanosomatidae</taxon>
        <taxon>Leishmaniinae</taxon>
        <taxon>Leishmania</taxon>
        <taxon>Leishmania guyanensis species complex</taxon>
    </lineage>
</organism>
<accession>A0A088RJD3</accession>
<dbReference type="GO" id="GO:0016597">
    <property type="term" value="F:amino acid binding"/>
    <property type="evidence" value="ECO:0007669"/>
    <property type="project" value="TreeGrafter"/>
</dbReference>